<dbReference type="EMBL" id="KN823125">
    <property type="protein sequence ID" value="KIO21843.1"/>
    <property type="molecule type" value="Genomic_DNA"/>
</dbReference>
<dbReference type="OrthoDB" id="3280273at2759"/>
<organism evidence="1 2">
    <name type="scientific">Tulasnella calospora MUT 4182</name>
    <dbReference type="NCBI Taxonomy" id="1051891"/>
    <lineage>
        <taxon>Eukaryota</taxon>
        <taxon>Fungi</taxon>
        <taxon>Dikarya</taxon>
        <taxon>Basidiomycota</taxon>
        <taxon>Agaricomycotina</taxon>
        <taxon>Agaricomycetes</taxon>
        <taxon>Cantharellales</taxon>
        <taxon>Tulasnellaceae</taxon>
        <taxon>Tulasnella</taxon>
    </lineage>
</organism>
<reference evidence="2" key="2">
    <citation type="submission" date="2015-01" db="EMBL/GenBank/DDBJ databases">
        <title>Evolutionary Origins and Diversification of the Mycorrhizal Mutualists.</title>
        <authorList>
            <consortium name="DOE Joint Genome Institute"/>
            <consortium name="Mycorrhizal Genomics Consortium"/>
            <person name="Kohler A."/>
            <person name="Kuo A."/>
            <person name="Nagy L.G."/>
            <person name="Floudas D."/>
            <person name="Copeland A."/>
            <person name="Barry K.W."/>
            <person name="Cichocki N."/>
            <person name="Veneault-Fourrey C."/>
            <person name="LaButti K."/>
            <person name="Lindquist E.A."/>
            <person name="Lipzen A."/>
            <person name="Lundell T."/>
            <person name="Morin E."/>
            <person name="Murat C."/>
            <person name="Riley R."/>
            <person name="Ohm R."/>
            <person name="Sun H."/>
            <person name="Tunlid A."/>
            <person name="Henrissat B."/>
            <person name="Grigoriev I.V."/>
            <person name="Hibbett D.S."/>
            <person name="Martin F."/>
        </authorList>
    </citation>
    <scope>NUCLEOTIDE SEQUENCE [LARGE SCALE GENOMIC DNA]</scope>
    <source>
        <strain evidence="2">MUT 4182</strain>
    </source>
</reference>
<keyword evidence="2" id="KW-1185">Reference proteome</keyword>
<dbReference type="AlphaFoldDB" id="A0A0C3KKD2"/>
<accession>A0A0C3KKD2</accession>
<evidence type="ECO:0000313" key="1">
    <source>
        <dbReference type="EMBL" id="KIO21843.1"/>
    </source>
</evidence>
<dbReference type="HOGENOM" id="CLU_1603962_0_0_1"/>
<reference evidence="1 2" key="1">
    <citation type="submission" date="2014-04" db="EMBL/GenBank/DDBJ databases">
        <authorList>
            <consortium name="DOE Joint Genome Institute"/>
            <person name="Kuo A."/>
            <person name="Girlanda M."/>
            <person name="Perotto S."/>
            <person name="Kohler A."/>
            <person name="Nagy L.G."/>
            <person name="Floudas D."/>
            <person name="Copeland A."/>
            <person name="Barry K.W."/>
            <person name="Cichocki N."/>
            <person name="Veneault-Fourrey C."/>
            <person name="LaButti K."/>
            <person name="Lindquist E.A."/>
            <person name="Lipzen A."/>
            <person name="Lundell T."/>
            <person name="Morin E."/>
            <person name="Murat C."/>
            <person name="Sun H."/>
            <person name="Tunlid A."/>
            <person name="Henrissat B."/>
            <person name="Grigoriev I.V."/>
            <person name="Hibbett D.S."/>
            <person name="Martin F."/>
            <person name="Nordberg H.P."/>
            <person name="Cantor M.N."/>
            <person name="Hua S.X."/>
        </authorList>
    </citation>
    <scope>NUCLEOTIDE SEQUENCE [LARGE SCALE GENOMIC DNA]</scope>
    <source>
        <strain evidence="1 2">MUT 4182</strain>
    </source>
</reference>
<protein>
    <submittedName>
        <fullName evidence="1">Uncharacterized protein</fullName>
    </submittedName>
</protein>
<dbReference type="Proteomes" id="UP000054248">
    <property type="component" value="Unassembled WGS sequence"/>
</dbReference>
<proteinExistence type="predicted"/>
<gene>
    <name evidence="1" type="ORF">M407DRAFT_28555</name>
</gene>
<name>A0A0C3KKD2_9AGAM</name>
<evidence type="ECO:0000313" key="2">
    <source>
        <dbReference type="Proteomes" id="UP000054248"/>
    </source>
</evidence>
<sequence length="166" mass="18449">MASMRSPAFKNFMLAFIHSFNEYQTRTPVIQKNRSLVWPINETAIEGMAEAGSIRFESGRRGDYALIDVTAASIYQCVNSRHDMVALLDYMAFQALQVATFIIPPDADPDNDIVHRAVTGATVPAPAVLELMQNDPDGPHAKKFRATLIIILGGCFCRCARWDTLE</sequence>